<feature type="transmembrane region" description="Helical" evidence="1">
    <location>
        <begin position="7"/>
        <end position="25"/>
    </location>
</feature>
<keyword evidence="1" id="KW-0812">Transmembrane</keyword>
<dbReference type="RefSeq" id="WP_149075515.1">
    <property type="nucleotide sequence ID" value="NZ_CP043329.1"/>
</dbReference>
<evidence type="ECO:0000256" key="1">
    <source>
        <dbReference type="SAM" id="Phobius"/>
    </source>
</evidence>
<dbReference type="Proteomes" id="UP000323653">
    <property type="component" value="Chromosome"/>
</dbReference>
<evidence type="ECO:0000313" key="3">
    <source>
        <dbReference type="Proteomes" id="UP000323653"/>
    </source>
</evidence>
<dbReference type="Pfam" id="PF20619">
    <property type="entry name" value="DUF6804"/>
    <property type="match status" value="1"/>
</dbReference>
<proteinExistence type="predicted"/>
<gene>
    <name evidence="2" type="ORF">FYC62_14985</name>
</gene>
<dbReference type="AlphaFoldDB" id="A0A5C0VM76"/>
<organism evidence="2 3">
    <name type="scientific">Pedobacter aquae</name>
    <dbReference type="NCBI Taxonomy" id="2605747"/>
    <lineage>
        <taxon>Bacteria</taxon>
        <taxon>Pseudomonadati</taxon>
        <taxon>Bacteroidota</taxon>
        <taxon>Sphingobacteriia</taxon>
        <taxon>Sphingobacteriales</taxon>
        <taxon>Sphingobacteriaceae</taxon>
        <taxon>Pedobacter</taxon>
    </lineage>
</organism>
<protein>
    <submittedName>
        <fullName evidence="2">Uncharacterized protein</fullName>
    </submittedName>
</protein>
<dbReference type="KEGG" id="pej:FYC62_14985"/>
<evidence type="ECO:0000313" key="2">
    <source>
        <dbReference type="EMBL" id="QEK52823.1"/>
    </source>
</evidence>
<keyword evidence="1" id="KW-1133">Transmembrane helix</keyword>
<sequence length="107" mass="12101">MINIKPYTTIKTILIALLLLCLLNLPYGLYQLFRVIFTIGFVLLAIKANEDKKQTELTIFIVLAVLFQPLLKIPLGREIWNILDVVVALGLIVNLFKTSKNETSSNI</sequence>
<accession>A0A5C0VM76</accession>
<name>A0A5C0VM76_9SPHI</name>
<reference evidence="2 3" key="1">
    <citation type="submission" date="2019-08" db="EMBL/GenBank/DDBJ databases">
        <title>Pedobacter sp. nov., isolated from Han river, South Korea.</title>
        <authorList>
            <person name="Lee D.-H."/>
            <person name="Kim Y.-S."/>
            <person name="Hwang E.-M."/>
            <person name="Le Tran T.C."/>
            <person name="Cha C.-J."/>
        </authorList>
    </citation>
    <scope>NUCLEOTIDE SEQUENCE [LARGE SCALE GENOMIC DNA]</scope>
    <source>
        <strain evidence="2 3">CJ43</strain>
    </source>
</reference>
<dbReference type="EMBL" id="CP043329">
    <property type="protein sequence ID" value="QEK52823.1"/>
    <property type="molecule type" value="Genomic_DNA"/>
</dbReference>
<feature type="transmembrane region" description="Helical" evidence="1">
    <location>
        <begin position="79"/>
        <end position="96"/>
    </location>
</feature>
<keyword evidence="3" id="KW-1185">Reference proteome</keyword>
<dbReference type="InterPro" id="IPR046548">
    <property type="entry name" value="DUF6804"/>
</dbReference>
<keyword evidence="1" id="KW-0472">Membrane</keyword>